<protein>
    <recommendedName>
        <fullName evidence="4">Tetratricopeptide repeat protein</fullName>
    </recommendedName>
</protein>
<proteinExistence type="predicted"/>
<feature type="compositionally biased region" description="Basic residues" evidence="1">
    <location>
        <begin position="280"/>
        <end position="297"/>
    </location>
</feature>
<dbReference type="AlphaFoldDB" id="A0A0L0D4A1"/>
<name>A0A0L0D4A1_THETB</name>
<evidence type="ECO:0008006" key="4">
    <source>
        <dbReference type="Google" id="ProtNLM"/>
    </source>
</evidence>
<dbReference type="Proteomes" id="UP000054408">
    <property type="component" value="Unassembled WGS sequence"/>
</dbReference>
<keyword evidence="3" id="KW-1185">Reference proteome</keyword>
<feature type="compositionally biased region" description="Low complexity" evidence="1">
    <location>
        <begin position="179"/>
        <end position="199"/>
    </location>
</feature>
<dbReference type="RefSeq" id="XP_013760208.1">
    <property type="nucleotide sequence ID" value="XM_013904754.1"/>
</dbReference>
<dbReference type="Gene3D" id="1.25.40.10">
    <property type="entry name" value="Tetratricopeptide repeat domain"/>
    <property type="match status" value="1"/>
</dbReference>
<dbReference type="GeneID" id="25562978"/>
<organism evidence="2 3">
    <name type="scientific">Thecamonas trahens ATCC 50062</name>
    <dbReference type="NCBI Taxonomy" id="461836"/>
    <lineage>
        <taxon>Eukaryota</taxon>
        <taxon>Apusozoa</taxon>
        <taxon>Apusomonadida</taxon>
        <taxon>Apusomonadidae</taxon>
        <taxon>Thecamonas</taxon>
    </lineage>
</organism>
<evidence type="ECO:0000256" key="1">
    <source>
        <dbReference type="SAM" id="MobiDB-lite"/>
    </source>
</evidence>
<feature type="compositionally biased region" description="Low complexity" evidence="1">
    <location>
        <begin position="229"/>
        <end position="256"/>
    </location>
</feature>
<feature type="region of interest" description="Disordered" evidence="1">
    <location>
        <begin position="169"/>
        <end position="297"/>
    </location>
</feature>
<evidence type="ECO:0000313" key="3">
    <source>
        <dbReference type="Proteomes" id="UP000054408"/>
    </source>
</evidence>
<feature type="compositionally biased region" description="Low complexity" evidence="1">
    <location>
        <begin position="266"/>
        <end position="279"/>
    </location>
</feature>
<reference evidence="2 3" key="1">
    <citation type="submission" date="2010-05" db="EMBL/GenBank/DDBJ databases">
        <title>The Genome Sequence of Thecamonas trahens ATCC 50062.</title>
        <authorList>
            <consortium name="The Broad Institute Genome Sequencing Platform"/>
            <person name="Russ C."/>
            <person name="Cuomo C."/>
            <person name="Shea T."/>
            <person name="Young S.K."/>
            <person name="Zeng Q."/>
            <person name="Koehrsen M."/>
            <person name="Haas B."/>
            <person name="Borodovsky M."/>
            <person name="Guigo R."/>
            <person name="Alvarado L."/>
            <person name="Berlin A."/>
            <person name="Bochicchio J."/>
            <person name="Borenstein D."/>
            <person name="Chapman S."/>
            <person name="Chen Z."/>
            <person name="Freedman E."/>
            <person name="Gellesch M."/>
            <person name="Goldberg J."/>
            <person name="Griggs A."/>
            <person name="Gujja S."/>
            <person name="Heilman E."/>
            <person name="Heiman D."/>
            <person name="Hepburn T."/>
            <person name="Howarth C."/>
            <person name="Jen D."/>
            <person name="Larson L."/>
            <person name="Mehta T."/>
            <person name="Park D."/>
            <person name="Pearson M."/>
            <person name="Roberts A."/>
            <person name="Saif S."/>
            <person name="Shenoy N."/>
            <person name="Sisk P."/>
            <person name="Stolte C."/>
            <person name="Sykes S."/>
            <person name="Thomson T."/>
            <person name="Walk T."/>
            <person name="White J."/>
            <person name="Yandava C."/>
            <person name="Burger G."/>
            <person name="Gray M.W."/>
            <person name="Holland P.W.H."/>
            <person name="King N."/>
            <person name="Lang F.B.F."/>
            <person name="Roger A.J."/>
            <person name="Ruiz-Trillo I."/>
            <person name="Lander E."/>
            <person name="Nusbaum C."/>
        </authorList>
    </citation>
    <scope>NUCLEOTIDE SEQUENCE [LARGE SCALE GENOMIC DNA]</scope>
    <source>
        <strain evidence="2 3">ATCC 50062</strain>
    </source>
</reference>
<dbReference type="EMBL" id="GL349444">
    <property type="protein sequence ID" value="KNC46936.1"/>
    <property type="molecule type" value="Genomic_DNA"/>
</dbReference>
<dbReference type="InterPro" id="IPR011990">
    <property type="entry name" value="TPR-like_helical_dom_sf"/>
</dbReference>
<evidence type="ECO:0000313" key="2">
    <source>
        <dbReference type="EMBL" id="KNC46936.1"/>
    </source>
</evidence>
<feature type="region of interest" description="Disordered" evidence="1">
    <location>
        <begin position="1"/>
        <end position="25"/>
    </location>
</feature>
<sequence>MPGSAKELKKAGEMRRKAMRRMETGDWEDAQKDLATAVKLDPDSAHGWYEYGLVLMHGLAVDDKLDKSEKSRVKHAVRALSSAIDLDSSQYDYVEARAKAHMILRKWHKAQTDYSTAVDTAIAHNSQATTLTYKHLGDGYRQATYRMENNGRPAPEVYLSTANTDTAIAPLLHPDDSSDSSTATVSATATATATEASSDPPRSRGRGALFTCCLPPAAADSDSDPNSETASATTTTTDTATATCSPSASSSSSSSTPRNRKRGKSNIKANKSSKNTNRSKSSKRSKSGKRSGKRSKA</sequence>
<dbReference type="SUPFAM" id="SSF48452">
    <property type="entry name" value="TPR-like"/>
    <property type="match status" value="1"/>
</dbReference>
<accession>A0A0L0D4A1</accession>
<gene>
    <name evidence="2" type="ORF">AMSG_03368</name>
</gene>